<comment type="subcellular location">
    <subcellularLocation>
        <location evidence="1">Membrane</location>
        <topology evidence="1">Multi-pass membrane protein</topology>
    </subcellularLocation>
</comment>
<evidence type="ECO:0000256" key="1">
    <source>
        <dbReference type="ARBA" id="ARBA00004141"/>
    </source>
</evidence>
<dbReference type="RefSeq" id="WP_227901896.1">
    <property type="nucleotide sequence ID" value="NZ_CP094984.1"/>
</dbReference>
<accession>A0A9X1M5A8</accession>
<protein>
    <submittedName>
        <fullName evidence="7">Energy-coupling factor transporter transmembrane protein EcfT</fullName>
    </submittedName>
</protein>
<evidence type="ECO:0000313" key="7">
    <source>
        <dbReference type="EMBL" id="MCC3271521.1"/>
    </source>
</evidence>
<dbReference type="Pfam" id="PF02361">
    <property type="entry name" value="CbiQ"/>
    <property type="match status" value="1"/>
</dbReference>
<reference evidence="7" key="1">
    <citation type="submission" date="2021-10" db="EMBL/GenBank/DDBJ databases">
        <title>Novel species in genus Arthrobacter.</title>
        <authorList>
            <person name="Liu Y."/>
        </authorList>
    </citation>
    <scope>NUCLEOTIDE SEQUENCE</scope>
    <source>
        <strain evidence="7">Zg-Y462</strain>
        <strain evidence="9">zg-Y462</strain>
    </source>
</reference>
<evidence type="ECO:0000256" key="5">
    <source>
        <dbReference type="SAM" id="MobiDB-lite"/>
    </source>
</evidence>
<dbReference type="PANTHER" id="PTHR33514">
    <property type="entry name" value="PROTEIN ABCI12, CHLOROPLASTIC"/>
    <property type="match status" value="1"/>
</dbReference>
<dbReference type="PANTHER" id="PTHR33514:SF13">
    <property type="entry name" value="PROTEIN ABCI12, CHLOROPLASTIC"/>
    <property type="match status" value="1"/>
</dbReference>
<keyword evidence="9" id="KW-1185">Reference proteome</keyword>
<evidence type="ECO:0000313" key="8">
    <source>
        <dbReference type="EMBL" id="UON90710.1"/>
    </source>
</evidence>
<dbReference type="EMBL" id="JAJFZT010000001">
    <property type="protein sequence ID" value="MCC3271521.1"/>
    <property type="molecule type" value="Genomic_DNA"/>
</dbReference>
<evidence type="ECO:0000256" key="2">
    <source>
        <dbReference type="ARBA" id="ARBA00022692"/>
    </source>
</evidence>
<keyword evidence="4 6" id="KW-0472">Membrane</keyword>
<sequence length="228" mass="24306">MRRRAGRAAATDLLGGYTEGCSLVHSAPLWTKAAVLVALSVTVLVFFSPTVLGAAAVLVALLYAAAGLLRRIWQPLRLMWPLLVLLGAFQIWSAGPVTAVLVTGNIVICVVAARLLTLTTSPQELLDGLVSLARPLRFAGADPERFGLTLALMLRSIPFLLGSARDVRESAMARGLERNPRALTVPVVIRSVAYARQTGDALAARGLGEASPSRERRVPERKHADGRG</sequence>
<dbReference type="AlphaFoldDB" id="A0A9X1M5A8"/>
<gene>
    <name evidence="7" type="ORF">LJ755_02085</name>
    <name evidence="8" type="ORF">MUK71_08600</name>
</gene>
<evidence type="ECO:0000256" key="4">
    <source>
        <dbReference type="ARBA" id="ARBA00023136"/>
    </source>
</evidence>
<feature type="compositionally biased region" description="Basic and acidic residues" evidence="5">
    <location>
        <begin position="212"/>
        <end position="228"/>
    </location>
</feature>
<dbReference type="InterPro" id="IPR003339">
    <property type="entry name" value="ABC/ECF_trnsptr_transmembrane"/>
</dbReference>
<evidence type="ECO:0000256" key="6">
    <source>
        <dbReference type="SAM" id="Phobius"/>
    </source>
</evidence>
<proteinExistence type="predicted"/>
<feature type="transmembrane region" description="Helical" evidence="6">
    <location>
        <begin position="33"/>
        <end position="64"/>
    </location>
</feature>
<evidence type="ECO:0000256" key="3">
    <source>
        <dbReference type="ARBA" id="ARBA00022989"/>
    </source>
</evidence>
<dbReference type="Proteomes" id="UP000829758">
    <property type="component" value="Chromosome"/>
</dbReference>
<dbReference type="EMBL" id="CP094984">
    <property type="protein sequence ID" value="UON90710.1"/>
    <property type="molecule type" value="Genomic_DNA"/>
</dbReference>
<feature type="transmembrane region" description="Helical" evidence="6">
    <location>
        <begin position="99"/>
        <end position="116"/>
    </location>
</feature>
<name>A0A9X1M5A8_9MICC</name>
<keyword evidence="2 6" id="KW-0812">Transmembrane</keyword>
<keyword evidence="3 6" id="KW-1133">Transmembrane helix</keyword>
<dbReference type="CDD" id="cd16914">
    <property type="entry name" value="EcfT"/>
    <property type="match status" value="1"/>
</dbReference>
<dbReference type="Proteomes" id="UP001155145">
    <property type="component" value="Unassembled WGS sequence"/>
</dbReference>
<evidence type="ECO:0000313" key="9">
    <source>
        <dbReference type="Proteomes" id="UP000829758"/>
    </source>
</evidence>
<evidence type="ECO:0000313" key="10">
    <source>
        <dbReference type="Proteomes" id="UP001155145"/>
    </source>
</evidence>
<feature type="region of interest" description="Disordered" evidence="5">
    <location>
        <begin position="205"/>
        <end position="228"/>
    </location>
</feature>
<organism evidence="7 10">
    <name type="scientific">Arthrobacter zhangbolii</name>
    <dbReference type="NCBI Taxonomy" id="2886936"/>
    <lineage>
        <taxon>Bacteria</taxon>
        <taxon>Bacillati</taxon>
        <taxon>Actinomycetota</taxon>
        <taxon>Actinomycetes</taxon>
        <taxon>Micrococcales</taxon>
        <taxon>Micrococcaceae</taxon>
        <taxon>Arthrobacter</taxon>
    </lineage>
</organism>
<dbReference type="GO" id="GO:0005886">
    <property type="term" value="C:plasma membrane"/>
    <property type="evidence" value="ECO:0007669"/>
    <property type="project" value="TreeGrafter"/>
</dbReference>